<dbReference type="HOGENOM" id="CLU_2169417_0_0_0"/>
<dbReference type="AlphaFoldDB" id="Q02BC0"/>
<sequence>MDDGCGQEEYVRQILDAYRKTPGTAGTIRRPDRVLATQLYQRGVSVSVIENAFVLGAARRLMRPADALPLGTIRSLAYFLPVIEEVLGMRVSPEYFQHVRRKLEKLAINR</sequence>
<gene>
    <name evidence="1" type="ordered locus">Acid_0645</name>
</gene>
<dbReference type="EMBL" id="CP000473">
    <property type="protein sequence ID" value="ABJ81646.1"/>
    <property type="molecule type" value="Genomic_DNA"/>
</dbReference>
<organism evidence="1">
    <name type="scientific">Solibacter usitatus (strain Ellin6076)</name>
    <dbReference type="NCBI Taxonomy" id="234267"/>
    <lineage>
        <taxon>Bacteria</taxon>
        <taxon>Pseudomonadati</taxon>
        <taxon>Acidobacteriota</taxon>
        <taxon>Terriglobia</taxon>
        <taxon>Bryobacterales</taxon>
        <taxon>Solibacteraceae</taxon>
        <taxon>Candidatus Solibacter</taxon>
    </lineage>
</organism>
<proteinExistence type="predicted"/>
<dbReference type="InParanoid" id="Q02BC0"/>
<accession>Q02BC0</accession>
<name>Q02BC0_SOLUE</name>
<dbReference type="KEGG" id="sus:Acid_0645"/>
<reference evidence="1" key="1">
    <citation type="submission" date="2006-10" db="EMBL/GenBank/DDBJ databases">
        <title>Complete sequence of Solibacter usitatus Ellin6076.</title>
        <authorList>
            <consortium name="US DOE Joint Genome Institute"/>
            <person name="Copeland A."/>
            <person name="Lucas S."/>
            <person name="Lapidus A."/>
            <person name="Barry K."/>
            <person name="Detter J.C."/>
            <person name="Glavina del Rio T."/>
            <person name="Hammon N."/>
            <person name="Israni S."/>
            <person name="Dalin E."/>
            <person name="Tice H."/>
            <person name="Pitluck S."/>
            <person name="Thompson L.S."/>
            <person name="Brettin T."/>
            <person name="Bruce D."/>
            <person name="Han C."/>
            <person name="Tapia R."/>
            <person name="Gilna P."/>
            <person name="Schmutz J."/>
            <person name="Larimer F."/>
            <person name="Land M."/>
            <person name="Hauser L."/>
            <person name="Kyrpides N."/>
            <person name="Mikhailova N."/>
            <person name="Janssen P.H."/>
            <person name="Kuske C.R."/>
            <person name="Richardson P."/>
        </authorList>
    </citation>
    <scope>NUCLEOTIDE SEQUENCE</scope>
    <source>
        <strain evidence="1">Ellin6076</strain>
    </source>
</reference>
<protein>
    <submittedName>
        <fullName evidence="1">Uncharacterized protein</fullName>
    </submittedName>
</protein>
<dbReference type="OrthoDB" id="9850123at2"/>
<evidence type="ECO:0000313" key="1">
    <source>
        <dbReference type="EMBL" id="ABJ81646.1"/>
    </source>
</evidence>
<dbReference type="STRING" id="234267.Acid_0645"/>